<dbReference type="EMBL" id="PTIX01000010">
    <property type="protein sequence ID" value="PPK66550.1"/>
    <property type="molecule type" value="Genomic_DNA"/>
</dbReference>
<dbReference type="OrthoDB" id="4144896at2"/>
<reference evidence="1 2" key="1">
    <citation type="submission" date="2018-02" db="EMBL/GenBank/DDBJ databases">
        <title>Genomic Encyclopedia of Archaeal and Bacterial Type Strains, Phase II (KMG-II): from individual species to whole genera.</title>
        <authorList>
            <person name="Goeker M."/>
        </authorList>
    </citation>
    <scope>NUCLEOTIDE SEQUENCE [LARGE SCALE GENOMIC DNA]</scope>
    <source>
        <strain evidence="1 2">YU 961-1</strain>
    </source>
</reference>
<dbReference type="AlphaFoldDB" id="A0A2S6GMY8"/>
<evidence type="ECO:0008006" key="3">
    <source>
        <dbReference type="Google" id="ProtNLM"/>
    </source>
</evidence>
<dbReference type="RefSeq" id="WP_104480506.1">
    <property type="nucleotide sequence ID" value="NZ_CP154825.1"/>
</dbReference>
<accession>A0A2S6GMY8</accession>
<sequence length="206" mass="22410">MKSGGGRALRRDVLARLRPILSAIEADKRVDGPFDVHRFCAAVARHRGKPLRLVPMGRVLPAGQRPSFTGLWVGTRKRDFILYDDGTAPLLAQHSILHELGHMLLDHGVSGGLDAAQWTVLLASMPDLDPVMVRRAVLGGRCRGDTAAPPDEAAARQEREAEIAAEELFFRYCASGVVEPPPRLDPEELEVLRRLAAAFGAELGPS</sequence>
<organism evidence="1 2">
    <name type="scientific">Actinokineospora auranticolor</name>
    <dbReference type="NCBI Taxonomy" id="155976"/>
    <lineage>
        <taxon>Bacteria</taxon>
        <taxon>Bacillati</taxon>
        <taxon>Actinomycetota</taxon>
        <taxon>Actinomycetes</taxon>
        <taxon>Pseudonocardiales</taxon>
        <taxon>Pseudonocardiaceae</taxon>
        <taxon>Actinokineospora</taxon>
    </lineage>
</organism>
<name>A0A2S6GMY8_9PSEU</name>
<dbReference type="Proteomes" id="UP000239203">
    <property type="component" value="Unassembled WGS sequence"/>
</dbReference>
<evidence type="ECO:0000313" key="1">
    <source>
        <dbReference type="EMBL" id="PPK66550.1"/>
    </source>
</evidence>
<evidence type="ECO:0000313" key="2">
    <source>
        <dbReference type="Proteomes" id="UP000239203"/>
    </source>
</evidence>
<gene>
    <name evidence="1" type="ORF">CLV40_110254</name>
</gene>
<proteinExistence type="predicted"/>
<keyword evidence="2" id="KW-1185">Reference proteome</keyword>
<protein>
    <recommendedName>
        <fullName evidence="3">IrrE N-terminal-like domain-containing protein</fullName>
    </recommendedName>
</protein>
<comment type="caution">
    <text evidence="1">The sequence shown here is derived from an EMBL/GenBank/DDBJ whole genome shotgun (WGS) entry which is preliminary data.</text>
</comment>